<feature type="transmembrane region" description="Helical" evidence="1">
    <location>
        <begin position="341"/>
        <end position="361"/>
    </location>
</feature>
<feature type="transmembrane region" description="Helical" evidence="1">
    <location>
        <begin position="218"/>
        <end position="239"/>
    </location>
</feature>
<organism evidence="2 3">
    <name type="scientific">Dongia sedimenti</name>
    <dbReference type="NCBI Taxonomy" id="3064282"/>
    <lineage>
        <taxon>Bacteria</taxon>
        <taxon>Pseudomonadati</taxon>
        <taxon>Pseudomonadota</taxon>
        <taxon>Alphaproteobacteria</taxon>
        <taxon>Rhodospirillales</taxon>
        <taxon>Dongiaceae</taxon>
        <taxon>Dongia</taxon>
    </lineage>
</organism>
<reference evidence="3" key="1">
    <citation type="submission" date="2023-08" db="EMBL/GenBank/DDBJ databases">
        <title>Rhodospirillaceae gen. nov., a novel taxon isolated from the Yangtze River Yuezi River estuary sludge.</title>
        <authorList>
            <person name="Ruan L."/>
        </authorList>
    </citation>
    <scope>NUCLEOTIDE SEQUENCE [LARGE SCALE GENOMIC DNA]</scope>
    <source>
        <strain evidence="3">R-7</strain>
    </source>
</reference>
<feature type="transmembrane region" description="Helical" evidence="1">
    <location>
        <begin position="286"/>
        <end position="303"/>
    </location>
</feature>
<keyword evidence="1" id="KW-0472">Membrane</keyword>
<dbReference type="Proteomes" id="UP001230156">
    <property type="component" value="Unassembled WGS sequence"/>
</dbReference>
<keyword evidence="3" id="KW-1185">Reference proteome</keyword>
<protein>
    <recommendedName>
        <fullName evidence="4">Glycosyltransferase RgtA/B/C/D-like domain-containing protein</fullName>
    </recommendedName>
</protein>
<evidence type="ECO:0000313" key="3">
    <source>
        <dbReference type="Proteomes" id="UP001230156"/>
    </source>
</evidence>
<feature type="transmembrane region" description="Helical" evidence="1">
    <location>
        <begin position="309"/>
        <end position="329"/>
    </location>
</feature>
<keyword evidence="1" id="KW-1133">Transmembrane helix</keyword>
<feature type="transmembrane region" description="Helical" evidence="1">
    <location>
        <begin position="19"/>
        <end position="38"/>
    </location>
</feature>
<accession>A0ABU0YGU1</accession>
<proteinExistence type="predicted"/>
<evidence type="ECO:0008006" key="4">
    <source>
        <dbReference type="Google" id="ProtNLM"/>
    </source>
</evidence>
<dbReference type="EMBL" id="JAUYVI010000002">
    <property type="protein sequence ID" value="MDQ7246939.1"/>
    <property type="molecule type" value="Genomic_DNA"/>
</dbReference>
<evidence type="ECO:0000313" key="2">
    <source>
        <dbReference type="EMBL" id="MDQ7246939.1"/>
    </source>
</evidence>
<feature type="transmembrane region" description="Helical" evidence="1">
    <location>
        <begin position="259"/>
        <end position="279"/>
    </location>
</feature>
<dbReference type="RefSeq" id="WP_379954355.1">
    <property type="nucleotide sequence ID" value="NZ_JAUYVI010000002.1"/>
</dbReference>
<name>A0ABU0YGU1_9PROT</name>
<comment type="caution">
    <text evidence="2">The sequence shown here is derived from an EMBL/GenBank/DDBJ whole genome shotgun (WGS) entry which is preliminary data.</text>
</comment>
<sequence>MTEAAQPDRPRDRLTHFRWWIILALLATGMAIQFTTFINQDLAWITYSARWLLHGAAYGRDLIDPNPPLAWYLAFPEAYLWETWGIDPGVSTPLICAALAMAVLCYLDRLPSLYSAYFPRRPMTIVILALAYWLLIGCADGLGQREYLGALFGLPHLLLSPSRYRGLVLSSGAAVAIGLLAGVGYSLKPNFLVVPVVVELASMAHFRLFKPLFRIENWALGLFAVSYAALILILVPAYMTDMVPFVVQYYWAFERSWAFVILSVAAFIMILLIDAYLCMKGARPDLQLSLIPGAAAFLASYLAQHKGYTYHALPFKMLATTSALLVLLSTDWIREKARRHLALVAVAVGWLLSLSQVGQWYRVANIMNGGYAAETRQLIGILDRHAAGHAFLALTSHPYPAFPTALYTEAVWGSRADSLHYLPAVARLRAGDRAVGAADREITERRAWDALRRDLQRSQPAVILLFDPPDQPSVEEVAFDILGFYREDPTIDAIWRDYTETDRTRSYRVFVRAGSPGS</sequence>
<gene>
    <name evidence="2" type="ORF">Q8A70_04655</name>
</gene>
<evidence type="ECO:0000256" key="1">
    <source>
        <dbReference type="SAM" id="Phobius"/>
    </source>
</evidence>
<feature type="transmembrane region" description="Helical" evidence="1">
    <location>
        <begin position="164"/>
        <end position="185"/>
    </location>
</feature>
<keyword evidence="1" id="KW-0812">Transmembrane</keyword>
<feature type="transmembrane region" description="Helical" evidence="1">
    <location>
        <begin position="123"/>
        <end position="143"/>
    </location>
</feature>